<feature type="region of interest" description="Disordered" evidence="1">
    <location>
        <begin position="441"/>
        <end position="482"/>
    </location>
</feature>
<dbReference type="KEGG" id="nae:BHE16_00150"/>
<dbReference type="Proteomes" id="UP000183530">
    <property type="component" value="Chromosome"/>
</dbReference>
<reference evidence="2 3" key="1">
    <citation type="submission" date="2016-11" db="EMBL/GenBank/DDBJ databases">
        <title>Genome sequencing of Zhihengliuella aestuarii B18 antagonistic to Plasmodiophora brassicae.</title>
        <authorList>
            <person name="Luo Y."/>
        </authorList>
    </citation>
    <scope>NUCLEOTIDE SEQUENCE [LARGE SCALE GENOMIC DNA]</scope>
    <source>
        <strain evidence="2 3">B18</strain>
    </source>
</reference>
<gene>
    <name evidence="2" type="ORF">BHE16_00150</name>
</gene>
<evidence type="ECO:0000256" key="1">
    <source>
        <dbReference type="SAM" id="MobiDB-lite"/>
    </source>
</evidence>
<dbReference type="RefSeq" id="WP_071893087.1">
    <property type="nucleotide sequence ID" value="NZ_CP018135.1"/>
</dbReference>
<dbReference type="SUPFAM" id="SSF55486">
    <property type="entry name" value="Metalloproteases ('zincins'), catalytic domain"/>
    <property type="match status" value="1"/>
</dbReference>
<feature type="compositionally biased region" description="Low complexity" evidence="1">
    <location>
        <begin position="453"/>
        <end position="467"/>
    </location>
</feature>
<dbReference type="NCBIfam" id="TIGR03624">
    <property type="entry name" value="putative hydrolase"/>
    <property type="match status" value="1"/>
</dbReference>
<dbReference type="Pfam" id="PF10103">
    <property type="entry name" value="Zincin_2"/>
    <property type="match status" value="1"/>
</dbReference>
<dbReference type="PANTHER" id="PTHR39420:SF2">
    <property type="entry name" value="HYDROLASE"/>
    <property type="match status" value="1"/>
</dbReference>
<evidence type="ECO:0000313" key="2">
    <source>
        <dbReference type="EMBL" id="APF39690.1"/>
    </source>
</evidence>
<name>A0A1L2ZKF6_9MICC</name>
<organism evidence="2 3">
    <name type="scientific">Neomicrococcus aestuarii</name>
    <dbReference type="NCBI Taxonomy" id="556325"/>
    <lineage>
        <taxon>Bacteria</taxon>
        <taxon>Bacillati</taxon>
        <taxon>Actinomycetota</taxon>
        <taxon>Actinomycetes</taxon>
        <taxon>Micrococcales</taxon>
        <taxon>Micrococcaceae</taxon>
        <taxon>Neomicrococcus</taxon>
    </lineage>
</organism>
<dbReference type="InterPro" id="IPR018766">
    <property type="entry name" value="Zinicin_2"/>
</dbReference>
<keyword evidence="3" id="KW-1185">Reference proteome</keyword>
<dbReference type="OrthoDB" id="8478472at2"/>
<evidence type="ECO:0000313" key="3">
    <source>
        <dbReference type="Proteomes" id="UP000183530"/>
    </source>
</evidence>
<feature type="region of interest" description="Disordered" evidence="1">
    <location>
        <begin position="1"/>
        <end position="48"/>
    </location>
</feature>
<feature type="compositionally biased region" description="Low complexity" evidence="1">
    <location>
        <begin position="1"/>
        <end position="11"/>
    </location>
</feature>
<dbReference type="STRING" id="556325.BHE16_00150"/>
<accession>A0A1L2ZKF6</accession>
<sequence length="482" mass="51586">MAEFPPNNNPNDPDDNDPMQEMFKRMFGGQLPPGFDPSALGMTPGQGADPAQMQAIFRQLQGLFGAMASGETGPVNWTLAQQSAREATAGQDPSLTTNAKAAVENATKLADLWLSQATSFGPVIQAPQALTRSEWVDKTMASWKRLTEPVAISVSQAMTAAMQAQVPEEMRAMMGGAQGMMQSLGGALFGSQLGAAVGVLAQEVLGSTDIGLPLSGDRPALLPVNITAFGEGLDLPENEILLFVALRELAHMRLYHAVPWLKDHVIGAIEDYARGITIDTSHLDEALRGFDPSRPETMQDVFNEGLFTPQRSPAQEAALAKLETVLALIEGWVDEVVADAAVNLPSAGALRETMRRRRASGGPAEQAFASIVGLELRPRRLREASQFWAHLKQERGLEGRDAAWDAEDLMPTGEDLDDPEGFTSRRALVNASDEDLDAALDRLLSGGYEEPTDSGNDSPSSDSGDAPDSGDEPTDPQDKPQG</sequence>
<dbReference type="InterPro" id="IPR042271">
    <property type="entry name" value="Zinicin_2_N"/>
</dbReference>
<protein>
    <submittedName>
        <fullName evidence="2">Hydrolase</fullName>
    </submittedName>
</protein>
<dbReference type="AlphaFoldDB" id="A0A1L2ZKF6"/>
<keyword evidence="2" id="KW-0378">Hydrolase</keyword>
<proteinExistence type="predicted"/>
<dbReference type="PANTHER" id="PTHR39420">
    <property type="match status" value="1"/>
</dbReference>
<dbReference type="EMBL" id="CP018135">
    <property type="protein sequence ID" value="APF39690.1"/>
    <property type="molecule type" value="Genomic_DNA"/>
</dbReference>
<dbReference type="Gene3D" id="1.20.150.30">
    <property type="entry name" value="Zincin-like metallopeptidase, N-terminal domain"/>
    <property type="match status" value="1"/>
</dbReference>
<dbReference type="GO" id="GO:0016787">
    <property type="term" value="F:hydrolase activity"/>
    <property type="evidence" value="ECO:0007669"/>
    <property type="project" value="UniProtKB-KW"/>
</dbReference>